<keyword evidence="3" id="KW-1185">Reference proteome</keyword>
<dbReference type="Pfam" id="PF00345">
    <property type="entry name" value="PapD_N"/>
    <property type="match status" value="1"/>
</dbReference>
<dbReference type="Proteomes" id="UP000282483">
    <property type="component" value="Chromosome"/>
</dbReference>
<gene>
    <name evidence="2" type="ORF">RVIR1_03570</name>
</gene>
<dbReference type="InterPro" id="IPR013783">
    <property type="entry name" value="Ig-like_fold"/>
</dbReference>
<dbReference type="Gene3D" id="2.60.40.10">
    <property type="entry name" value="Immunoglobulins"/>
    <property type="match status" value="1"/>
</dbReference>
<dbReference type="SUPFAM" id="SSF49354">
    <property type="entry name" value="PapD-like"/>
    <property type="match status" value="1"/>
</dbReference>
<dbReference type="RefSeq" id="WP_126322386.1">
    <property type="nucleotide sequence ID" value="NZ_AP018005.1"/>
</dbReference>
<keyword evidence="2" id="KW-0472">Membrane</keyword>
<dbReference type="OrthoDB" id="511700at2"/>
<sequence>MDVGYRLGLLLLGFLLTSPVFANVYGVTPVQLFLSSKQMIGVVSVTNESEESGLLQLSLVDWKQNQGKDIYKKSHDILMTPPLFKLPPHKTQVIRFALKHPVFNASQQTYRLHIKELEQPRQKKLGQTLYFLMDISLPLFVQPQHVLEQFVWSTQRLNPKHIKLKLYNDGNVTLFVKEWQLLSKEPQAVMPQKKSTFAYVLPHQSHSWIVAVNSNTKYTDIKSNINGQSKKSVLHRL</sequence>
<name>A0A2Z5UTE0_9COXI</name>
<evidence type="ECO:0000313" key="2">
    <source>
        <dbReference type="EMBL" id="BBB14876.1"/>
    </source>
</evidence>
<dbReference type="InterPro" id="IPR016147">
    <property type="entry name" value="Pili_assmbl_chaperone_N"/>
</dbReference>
<reference evidence="2 3" key="1">
    <citation type="submission" date="2017-03" db="EMBL/GenBank/DDBJ databases">
        <title>The genome sequence of Candidatus Rickettsiella viridis.</title>
        <authorList>
            <person name="Nikoh N."/>
            <person name="Tsuchida T."/>
            <person name="Yamaguchi K."/>
            <person name="Maeda T."/>
            <person name="Shigenobu S."/>
            <person name="Fukatsu T."/>
        </authorList>
    </citation>
    <scope>NUCLEOTIDE SEQUENCE [LARGE SCALE GENOMIC DNA]</scope>
    <source>
        <strain evidence="2 3">Ap-RA04</strain>
    </source>
</reference>
<dbReference type="EMBL" id="AP018005">
    <property type="protein sequence ID" value="BBB14876.1"/>
    <property type="molecule type" value="Genomic_DNA"/>
</dbReference>
<dbReference type="PANTHER" id="PTHR30251:SF4">
    <property type="entry name" value="SLR1668 PROTEIN"/>
    <property type="match status" value="1"/>
</dbReference>
<keyword evidence="2" id="KW-0812">Transmembrane</keyword>
<accession>A0A2Z5UTE0</accession>
<organism evidence="2 3">
    <name type="scientific">Candidatus Rickettsiella viridis</name>
    <dbReference type="NCBI Taxonomy" id="676208"/>
    <lineage>
        <taxon>Bacteria</taxon>
        <taxon>Pseudomonadati</taxon>
        <taxon>Pseudomonadota</taxon>
        <taxon>Gammaproteobacteria</taxon>
        <taxon>Legionellales</taxon>
        <taxon>Coxiellaceae</taxon>
        <taxon>Rickettsiella</taxon>
    </lineage>
</organism>
<evidence type="ECO:0000313" key="3">
    <source>
        <dbReference type="Proteomes" id="UP000282483"/>
    </source>
</evidence>
<dbReference type="GO" id="GO:0071555">
    <property type="term" value="P:cell wall organization"/>
    <property type="evidence" value="ECO:0007669"/>
    <property type="project" value="InterPro"/>
</dbReference>
<evidence type="ECO:0000259" key="1">
    <source>
        <dbReference type="Pfam" id="PF00345"/>
    </source>
</evidence>
<dbReference type="GO" id="GO:0030288">
    <property type="term" value="C:outer membrane-bounded periplasmic space"/>
    <property type="evidence" value="ECO:0007669"/>
    <property type="project" value="InterPro"/>
</dbReference>
<dbReference type="KEGG" id="rvi:RVIR1_03570"/>
<proteinExistence type="predicted"/>
<dbReference type="AlphaFoldDB" id="A0A2Z5UTE0"/>
<feature type="domain" description="Pili assembly chaperone N-terminal" evidence="1">
    <location>
        <begin position="29"/>
        <end position="146"/>
    </location>
</feature>
<dbReference type="PANTHER" id="PTHR30251">
    <property type="entry name" value="PILUS ASSEMBLY CHAPERONE"/>
    <property type="match status" value="1"/>
</dbReference>
<protein>
    <submittedName>
        <fullName evidence="2">Putative pili assembly chaperone transmembrane protein</fullName>
    </submittedName>
</protein>
<dbReference type="InterPro" id="IPR050643">
    <property type="entry name" value="Periplasmic_pilus_chap"/>
</dbReference>
<dbReference type="InterPro" id="IPR008962">
    <property type="entry name" value="PapD-like_sf"/>
</dbReference>